<sequence>MSRLLPVTGRKMCKILESEGFVKVHQVGSHVRYVHPDGRRTVIPVHGNEELGIRHWSSQRDTKTGKNVT</sequence>
<dbReference type="Pfam" id="PF07927">
    <property type="entry name" value="HicA_toxin"/>
    <property type="match status" value="1"/>
</dbReference>
<dbReference type="InterPro" id="IPR038570">
    <property type="entry name" value="HicA_sf"/>
</dbReference>
<organism evidence="7 8">
    <name type="scientific">Methanolobus vulcani</name>
    <dbReference type="NCBI Taxonomy" id="38026"/>
    <lineage>
        <taxon>Archaea</taxon>
        <taxon>Methanobacteriati</taxon>
        <taxon>Methanobacteriota</taxon>
        <taxon>Stenosarchaea group</taxon>
        <taxon>Methanomicrobia</taxon>
        <taxon>Methanosarcinales</taxon>
        <taxon>Methanosarcinaceae</taxon>
        <taxon>Methanolobus</taxon>
    </lineage>
</organism>
<evidence type="ECO:0000256" key="4">
    <source>
        <dbReference type="ARBA" id="ARBA00022801"/>
    </source>
</evidence>
<keyword evidence="8" id="KW-1185">Reference proteome</keyword>
<name>A0A7Z7FD12_9EURY</name>
<keyword evidence="4" id="KW-0378">Hydrolase</keyword>
<evidence type="ECO:0000256" key="3">
    <source>
        <dbReference type="ARBA" id="ARBA00022759"/>
    </source>
</evidence>
<dbReference type="EMBL" id="FNCA01000001">
    <property type="protein sequence ID" value="SDF24024.1"/>
    <property type="molecule type" value="Genomic_DNA"/>
</dbReference>
<keyword evidence="1" id="KW-1277">Toxin-antitoxin system</keyword>
<dbReference type="GO" id="GO:0016787">
    <property type="term" value="F:hydrolase activity"/>
    <property type="evidence" value="ECO:0007669"/>
    <property type="project" value="UniProtKB-KW"/>
</dbReference>
<dbReference type="Proteomes" id="UP000199259">
    <property type="component" value="Unassembled WGS sequence"/>
</dbReference>
<dbReference type="InterPro" id="IPR012933">
    <property type="entry name" value="HicA_mRNA_interferase"/>
</dbReference>
<reference evidence="7 8" key="1">
    <citation type="submission" date="2016-10" db="EMBL/GenBank/DDBJ databases">
        <authorList>
            <person name="Varghese N."/>
            <person name="Submissions S."/>
        </authorList>
    </citation>
    <scope>NUCLEOTIDE SEQUENCE [LARGE SCALE GENOMIC DNA]</scope>
    <source>
        <strain evidence="7 8">PL 12/M</strain>
    </source>
</reference>
<gene>
    <name evidence="7" type="ORF">SAMN04488589_0086</name>
</gene>
<evidence type="ECO:0000313" key="7">
    <source>
        <dbReference type="EMBL" id="SDF24024.1"/>
    </source>
</evidence>
<keyword evidence="6" id="KW-0346">Stress response</keyword>
<evidence type="ECO:0000256" key="2">
    <source>
        <dbReference type="ARBA" id="ARBA00022722"/>
    </source>
</evidence>
<evidence type="ECO:0000256" key="5">
    <source>
        <dbReference type="ARBA" id="ARBA00022884"/>
    </source>
</evidence>
<protein>
    <submittedName>
        <fullName evidence="7">Predicted RNA binding protein YcfA, dsRBD-like fold, HicA-like mRNA interferase family</fullName>
    </submittedName>
</protein>
<evidence type="ECO:0000256" key="1">
    <source>
        <dbReference type="ARBA" id="ARBA00022649"/>
    </source>
</evidence>
<keyword evidence="2" id="KW-0540">Nuclease</keyword>
<dbReference type="AlphaFoldDB" id="A0A7Z7FD12"/>
<keyword evidence="5" id="KW-0694">RNA-binding</keyword>
<evidence type="ECO:0000313" key="8">
    <source>
        <dbReference type="Proteomes" id="UP000199259"/>
    </source>
</evidence>
<dbReference type="SUPFAM" id="SSF54786">
    <property type="entry name" value="YcfA/nrd intein domain"/>
    <property type="match status" value="1"/>
</dbReference>
<dbReference type="GO" id="GO:0004519">
    <property type="term" value="F:endonuclease activity"/>
    <property type="evidence" value="ECO:0007669"/>
    <property type="project" value="UniProtKB-KW"/>
</dbReference>
<keyword evidence="3" id="KW-0255">Endonuclease</keyword>
<evidence type="ECO:0000256" key="6">
    <source>
        <dbReference type="ARBA" id="ARBA00023016"/>
    </source>
</evidence>
<proteinExistence type="predicted"/>
<dbReference type="GO" id="GO:0003729">
    <property type="term" value="F:mRNA binding"/>
    <property type="evidence" value="ECO:0007669"/>
    <property type="project" value="InterPro"/>
</dbReference>
<comment type="caution">
    <text evidence="7">The sequence shown here is derived from an EMBL/GenBank/DDBJ whole genome shotgun (WGS) entry which is preliminary data.</text>
</comment>
<dbReference type="RefSeq" id="WP_238380669.1">
    <property type="nucleotide sequence ID" value="NZ_FNCA01000001.1"/>
</dbReference>
<dbReference type="Gene3D" id="3.30.920.30">
    <property type="entry name" value="Hypothetical protein"/>
    <property type="match status" value="1"/>
</dbReference>
<accession>A0A7Z7FD12</accession>